<dbReference type="GO" id="GO:0005930">
    <property type="term" value="C:axoneme"/>
    <property type="evidence" value="ECO:0007669"/>
    <property type="project" value="TreeGrafter"/>
</dbReference>
<comment type="caution">
    <text evidence="2">The sequence shown here is derived from an EMBL/GenBank/DDBJ whole genome shotgun (WGS) entry which is preliminary data.</text>
</comment>
<gene>
    <name evidence="2" type="primary">HYDIN</name>
    <name evidence="2" type="ORF">SNEC2469_LOCUS29285</name>
</gene>
<evidence type="ECO:0000313" key="2">
    <source>
        <dbReference type="EMBL" id="CAE7885900.1"/>
    </source>
</evidence>
<organism evidence="2 3">
    <name type="scientific">Symbiodinium necroappetens</name>
    <dbReference type="NCBI Taxonomy" id="1628268"/>
    <lineage>
        <taxon>Eukaryota</taxon>
        <taxon>Sar</taxon>
        <taxon>Alveolata</taxon>
        <taxon>Dinophyceae</taxon>
        <taxon>Suessiales</taxon>
        <taxon>Symbiodiniaceae</taxon>
        <taxon>Symbiodinium</taxon>
    </lineage>
</organism>
<accession>A0A813AZD1</accession>
<reference evidence="2" key="1">
    <citation type="submission" date="2021-02" db="EMBL/GenBank/DDBJ databases">
        <authorList>
            <person name="Dougan E. K."/>
            <person name="Rhodes N."/>
            <person name="Thang M."/>
            <person name="Chan C."/>
        </authorList>
    </citation>
    <scope>NUCLEOTIDE SEQUENCE</scope>
</reference>
<feature type="region of interest" description="Disordered" evidence="1">
    <location>
        <begin position="1"/>
        <end position="21"/>
    </location>
</feature>
<dbReference type="GO" id="GO:0003341">
    <property type="term" value="P:cilium movement"/>
    <property type="evidence" value="ECO:0007669"/>
    <property type="project" value="TreeGrafter"/>
</dbReference>
<dbReference type="AlphaFoldDB" id="A0A813AZD1"/>
<evidence type="ECO:0000313" key="3">
    <source>
        <dbReference type="Proteomes" id="UP000601435"/>
    </source>
</evidence>
<name>A0A813AZD1_9DINO</name>
<protein>
    <submittedName>
        <fullName evidence="2">HYDIN protein</fullName>
    </submittedName>
</protein>
<dbReference type="Proteomes" id="UP000601435">
    <property type="component" value="Unassembled WGS sequence"/>
</dbReference>
<dbReference type="PANTHER" id="PTHR23053:SF0">
    <property type="entry name" value="HYDROCEPHALUS-INDUCING PROTEIN HOMOLOG"/>
    <property type="match status" value="1"/>
</dbReference>
<proteinExistence type="predicted"/>
<dbReference type="GO" id="GO:1904158">
    <property type="term" value="P:axonemal central apparatus assembly"/>
    <property type="evidence" value="ECO:0007669"/>
    <property type="project" value="TreeGrafter"/>
</dbReference>
<evidence type="ECO:0000256" key="1">
    <source>
        <dbReference type="SAM" id="MobiDB-lite"/>
    </source>
</evidence>
<feature type="compositionally biased region" description="Pro residues" evidence="1">
    <location>
        <begin position="1"/>
        <end position="10"/>
    </location>
</feature>
<dbReference type="PANTHER" id="PTHR23053">
    <property type="entry name" value="DLEC1 DELETED IN LUNG AND ESOPHAGEAL CANCER 1"/>
    <property type="match status" value="1"/>
</dbReference>
<dbReference type="EMBL" id="CAJNJA010065518">
    <property type="protein sequence ID" value="CAE7885900.1"/>
    <property type="molecule type" value="Genomic_DNA"/>
</dbReference>
<dbReference type="InterPro" id="IPR033305">
    <property type="entry name" value="Hydin-like"/>
</dbReference>
<sequence length="108" mass="11746">MGYAQPPQPQGPVDVPKGKPTNVEFQNPFAEPVEFSLQVDNPSFQLTQRAVKLDSKKTVPIPVSFTGDKAQGGRLLVSAGRVSTPWATRQTQVLLYILEHRCSPTGDG</sequence>
<dbReference type="OrthoDB" id="442692at2759"/>
<keyword evidence="3" id="KW-1185">Reference proteome</keyword>